<dbReference type="Proteomes" id="UP000016491">
    <property type="component" value="Unassembled WGS sequence"/>
</dbReference>
<gene>
    <name evidence="1" type="ORF">CLOSYM_03533</name>
</gene>
<comment type="caution">
    <text evidence="1">The sequence shown here is derived from an EMBL/GenBank/DDBJ whole genome shotgun (WGS) entry which is preliminary data.</text>
</comment>
<evidence type="ECO:0000313" key="2">
    <source>
        <dbReference type="Proteomes" id="UP000016491"/>
    </source>
</evidence>
<evidence type="ECO:0000313" key="1">
    <source>
        <dbReference type="EMBL" id="ERI74956.1"/>
    </source>
</evidence>
<protein>
    <submittedName>
        <fullName evidence="1">Uncharacterized protein</fullName>
    </submittedName>
</protein>
<organism evidence="1 2">
    <name type="scientific">[Clostridium] symbiosum ATCC 14940</name>
    <dbReference type="NCBI Taxonomy" id="411472"/>
    <lineage>
        <taxon>Bacteria</taxon>
        <taxon>Bacillati</taxon>
        <taxon>Bacillota</taxon>
        <taxon>Clostridia</taxon>
        <taxon>Lachnospirales</taxon>
        <taxon>Lachnospiraceae</taxon>
        <taxon>Otoolea</taxon>
    </lineage>
</organism>
<dbReference type="AlphaFoldDB" id="A0ABC9TUC1"/>
<reference evidence="1 2" key="1">
    <citation type="submission" date="2013-07" db="EMBL/GenBank/DDBJ databases">
        <authorList>
            <person name="Weinstock G."/>
            <person name="Sodergren E."/>
            <person name="Wylie T."/>
            <person name="Fulton L."/>
            <person name="Fulton R."/>
            <person name="Fronick C."/>
            <person name="O'Laughlin M."/>
            <person name="Godfrey J."/>
            <person name="Miner T."/>
            <person name="Herter B."/>
            <person name="Appelbaum E."/>
            <person name="Cordes M."/>
            <person name="Lek S."/>
            <person name="Wollam A."/>
            <person name="Pepin K.H."/>
            <person name="Palsikar V.B."/>
            <person name="Mitreva M."/>
            <person name="Wilson R.K."/>
        </authorList>
    </citation>
    <scope>NUCLEOTIDE SEQUENCE [LARGE SCALE GENOMIC DNA]</scope>
    <source>
        <strain evidence="1 2">ATCC 14940</strain>
    </source>
</reference>
<name>A0ABC9TUC1_CLOSY</name>
<proteinExistence type="predicted"/>
<dbReference type="EMBL" id="AWSU01000274">
    <property type="protein sequence ID" value="ERI74956.1"/>
    <property type="molecule type" value="Genomic_DNA"/>
</dbReference>
<accession>A0ABC9TUC1</accession>
<sequence>MFTALHSFCRAGFCSQIDLVKQVRTPPVRPADMVRSGRVLLTSARKSKEKS</sequence>